<dbReference type="KEGG" id="erx:ATZ35_14610"/>
<proteinExistence type="predicted"/>
<dbReference type="PROSITE" id="PS51257">
    <property type="entry name" value="PROKAR_LIPOPROTEIN"/>
    <property type="match status" value="1"/>
</dbReference>
<accession>A0A0U2VLE0</accession>
<dbReference type="Proteomes" id="UP000067523">
    <property type="component" value="Chromosome"/>
</dbReference>
<evidence type="ECO:0000256" key="1">
    <source>
        <dbReference type="SAM" id="MobiDB-lite"/>
    </source>
</evidence>
<evidence type="ECO:0000256" key="2">
    <source>
        <dbReference type="SAM" id="SignalP"/>
    </source>
</evidence>
<reference evidence="4" key="1">
    <citation type="submission" date="2015-12" db="EMBL/GenBank/DDBJ databases">
        <authorList>
            <person name="Lauer A."/>
            <person name="Humrighouse B."/>
            <person name="Loparev V."/>
            <person name="Shewmaker P.L."/>
            <person name="Whitney A.M."/>
            <person name="McLaughlin R.W."/>
        </authorList>
    </citation>
    <scope>NUCLEOTIDE SEQUENCE [LARGE SCALE GENOMIC DNA]</scope>
    <source>
        <strain evidence="4">LMG 26678</strain>
    </source>
</reference>
<feature type="chain" id="PRO_5006833061" description="Lipoprotein" evidence="2">
    <location>
        <begin position="26"/>
        <end position="158"/>
    </location>
</feature>
<evidence type="ECO:0000313" key="4">
    <source>
        <dbReference type="Proteomes" id="UP000067523"/>
    </source>
</evidence>
<keyword evidence="4" id="KW-1185">Reference proteome</keyword>
<evidence type="ECO:0000313" key="3">
    <source>
        <dbReference type="EMBL" id="ALS38331.1"/>
    </source>
</evidence>
<dbReference type="RefSeq" id="WP_208927896.1">
    <property type="nucleotide sequence ID" value="NZ_CP013655.1"/>
</dbReference>
<keyword evidence="2" id="KW-0732">Signal</keyword>
<name>A0A0U2VLE0_9ENTE</name>
<sequence>MKKTTSITLGIICALFVLGACTANNKDESKGSTETSMMSKKEESTEQTSKSSDKTQEQSIFTALLVEDGKKNETVDQSIRLVLNEVEAVKDPEEILNMMKNDGVILNVSTEQLAAGLTEADLRAGDKIQFTLVGLPAMTMSIPPQVAGNSVIKVEKIQ</sequence>
<dbReference type="AlphaFoldDB" id="A0A0U2VLE0"/>
<organism evidence="3 4">
    <name type="scientific">Enterococcus rotai</name>
    <dbReference type="NCBI Taxonomy" id="118060"/>
    <lineage>
        <taxon>Bacteria</taxon>
        <taxon>Bacillati</taxon>
        <taxon>Bacillota</taxon>
        <taxon>Bacilli</taxon>
        <taxon>Lactobacillales</taxon>
        <taxon>Enterococcaceae</taxon>
        <taxon>Enterococcus</taxon>
    </lineage>
</organism>
<evidence type="ECO:0008006" key="5">
    <source>
        <dbReference type="Google" id="ProtNLM"/>
    </source>
</evidence>
<protein>
    <recommendedName>
        <fullName evidence="5">Lipoprotein</fullName>
    </recommendedName>
</protein>
<dbReference type="EMBL" id="CP013655">
    <property type="protein sequence ID" value="ALS38331.1"/>
    <property type="molecule type" value="Genomic_DNA"/>
</dbReference>
<feature type="region of interest" description="Disordered" evidence="1">
    <location>
        <begin position="26"/>
        <end position="57"/>
    </location>
</feature>
<feature type="signal peptide" evidence="2">
    <location>
        <begin position="1"/>
        <end position="25"/>
    </location>
</feature>
<dbReference type="STRING" id="118060.ATZ35_14610"/>
<gene>
    <name evidence="3" type="ORF">ATZ35_14610</name>
</gene>